<keyword evidence="1" id="KW-0597">Phosphoprotein</keyword>
<dbReference type="PANTHER" id="PTHR24179:SF29">
    <property type="entry name" value="LD46604P"/>
    <property type="match status" value="1"/>
</dbReference>
<dbReference type="GO" id="GO:0004857">
    <property type="term" value="F:enzyme inhibitor activity"/>
    <property type="evidence" value="ECO:0007669"/>
    <property type="project" value="TreeGrafter"/>
</dbReference>
<dbReference type="InterPro" id="IPR036770">
    <property type="entry name" value="Ankyrin_rpt-contain_sf"/>
</dbReference>
<dbReference type="GO" id="GO:0030466">
    <property type="term" value="P:silent mating-type cassette heterochromatin formation"/>
    <property type="evidence" value="ECO:0007669"/>
    <property type="project" value="UniProtKB-ARBA"/>
</dbReference>
<reference evidence="7 8" key="1">
    <citation type="submission" date="2016-02" db="EMBL/GenBank/DDBJ databases">
        <title>Comparative genomic and transcriptomic foundation for Pichia pastoris.</title>
        <authorList>
            <person name="Love K.R."/>
            <person name="Shah K.A."/>
            <person name="Whittaker C.A."/>
            <person name="Wu J."/>
            <person name="Bartlett M.C."/>
            <person name="Ma D."/>
            <person name="Leeson R.L."/>
            <person name="Priest M."/>
            <person name="Young S.K."/>
            <person name="Love J.C."/>
        </authorList>
    </citation>
    <scope>NUCLEOTIDE SEQUENCE [LARGE SCALE GENOMIC DNA]</scope>
    <source>
        <strain evidence="7 8">ATCC 28485</strain>
    </source>
</reference>
<feature type="repeat" description="ANK" evidence="3">
    <location>
        <begin position="749"/>
        <end position="781"/>
    </location>
</feature>
<dbReference type="Proteomes" id="UP000094565">
    <property type="component" value="Chromosome 4"/>
</dbReference>
<dbReference type="EMBL" id="CP014587">
    <property type="protein sequence ID" value="ANZ78027.1"/>
    <property type="molecule type" value="Genomic_DNA"/>
</dbReference>
<dbReference type="PROSITE" id="PS50297">
    <property type="entry name" value="ANK_REP_REGION"/>
    <property type="match status" value="2"/>
</dbReference>
<dbReference type="InterPro" id="IPR013783">
    <property type="entry name" value="Ig-like_fold"/>
</dbReference>
<organism evidence="7 8">
    <name type="scientific">Komagataella pastoris</name>
    <name type="common">Yeast</name>
    <name type="synonym">Pichia pastoris</name>
    <dbReference type="NCBI Taxonomy" id="4922"/>
    <lineage>
        <taxon>Eukaryota</taxon>
        <taxon>Fungi</taxon>
        <taxon>Dikarya</taxon>
        <taxon>Ascomycota</taxon>
        <taxon>Saccharomycotina</taxon>
        <taxon>Pichiomycetes</taxon>
        <taxon>Pichiales</taxon>
        <taxon>Pichiaceae</taxon>
        <taxon>Komagataella</taxon>
    </lineage>
</organism>
<keyword evidence="5" id="KW-1133">Transmembrane helix</keyword>
<dbReference type="Pfam" id="PF25603">
    <property type="entry name" value="SPT23_MGA2_DBD"/>
    <property type="match status" value="1"/>
</dbReference>
<feature type="region of interest" description="Disordered" evidence="4">
    <location>
        <begin position="862"/>
        <end position="897"/>
    </location>
</feature>
<evidence type="ECO:0000259" key="6">
    <source>
        <dbReference type="SMART" id="SM00429"/>
    </source>
</evidence>
<dbReference type="InterPro" id="IPR014756">
    <property type="entry name" value="Ig_E-set"/>
</dbReference>
<dbReference type="PROSITE" id="PS50088">
    <property type="entry name" value="ANK_REPEAT"/>
    <property type="match status" value="2"/>
</dbReference>
<dbReference type="GO" id="GO:0019208">
    <property type="term" value="F:phosphatase regulator activity"/>
    <property type="evidence" value="ECO:0007669"/>
    <property type="project" value="TreeGrafter"/>
</dbReference>
<dbReference type="SMART" id="SM00248">
    <property type="entry name" value="ANK"/>
    <property type="match status" value="2"/>
</dbReference>
<protein>
    <submittedName>
        <fullName evidence="7">BA75_04421T0</fullName>
    </submittedName>
</protein>
<feature type="compositionally biased region" description="Polar residues" evidence="4">
    <location>
        <begin position="396"/>
        <end position="425"/>
    </location>
</feature>
<evidence type="ECO:0000256" key="2">
    <source>
        <dbReference type="ARBA" id="ARBA00022737"/>
    </source>
</evidence>
<dbReference type="CDD" id="cd00102">
    <property type="entry name" value="IPT"/>
    <property type="match status" value="1"/>
</dbReference>
<proteinExistence type="predicted"/>
<keyword evidence="5" id="KW-0472">Membrane</keyword>
<feature type="region of interest" description="Disordered" evidence="4">
    <location>
        <begin position="389"/>
        <end position="493"/>
    </location>
</feature>
<feature type="domain" description="IPT/TIG" evidence="6">
    <location>
        <begin position="517"/>
        <end position="605"/>
    </location>
</feature>
<evidence type="ECO:0000256" key="1">
    <source>
        <dbReference type="ARBA" id="ARBA00022553"/>
    </source>
</evidence>
<keyword evidence="2" id="KW-0677">Repeat</keyword>
<gene>
    <name evidence="7" type="ORF">ATY40_BA7504421</name>
</gene>
<dbReference type="GO" id="GO:0033554">
    <property type="term" value="P:cellular response to stress"/>
    <property type="evidence" value="ECO:0007669"/>
    <property type="project" value="UniProtKB-ARBA"/>
</dbReference>
<dbReference type="Pfam" id="PF01833">
    <property type="entry name" value="TIG"/>
    <property type="match status" value="1"/>
</dbReference>
<evidence type="ECO:0000256" key="4">
    <source>
        <dbReference type="SAM" id="MobiDB-lite"/>
    </source>
</evidence>
<dbReference type="InterPro" id="IPR057962">
    <property type="entry name" value="SPT23_MGA2_DBD"/>
</dbReference>
<dbReference type="FunFam" id="2.60.40.10:FF:001880">
    <property type="entry name" value="Mga2p"/>
    <property type="match status" value="1"/>
</dbReference>
<dbReference type="InterPro" id="IPR051226">
    <property type="entry name" value="PP1_Regulatory_Subunit"/>
</dbReference>
<dbReference type="SMART" id="SM00429">
    <property type="entry name" value="IPT"/>
    <property type="match status" value="1"/>
</dbReference>
<dbReference type="PANTHER" id="PTHR24179">
    <property type="entry name" value="PROTEIN PHOSPHATASE 1 REGULATORY SUBUNIT 12"/>
    <property type="match status" value="1"/>
</dbReference>
<dbReference type="Gene3D" id="1.25.40.20">
    <property type="entry name" value="Ankyrin repeat-containing domain"/>
    <property type="match status" value="1"/>
</dbReference>
<feature type="compositionally biased region" description="Acidic residues" evidence="4">
    <location>
        <begin position="862"/>
        <end position="876"/>
    </location>
</feature>
<dbReference type="OrthoDB" id="71307at2759"/>
<keyword evidence="8" id="KW-1185">Reference proteome</keyword>
<dbReference type="GO" id="GO:0005634">
    <property type="term" value="C:nucleus"/>
    <property type="evidence" value="ECO:0007669"/>
    <property type="project" value="UniProtKB-ARBA"/>
</dbReference>
<feature type="compositionally biased region" description="Polar residues" evidence="4">
    <location>
        <begin position="438"/>
        <end position="463"/>
    </location>
</feature>
<evidence type="ECO:0000256" key="3">
    <source>
        <dbReference type="PROSITE-ProRule" id="PRU00023"/>
    </source>
</evidence>
<dbReference type="GO" id="GO:0045944">
    <property type="term" value="P:positive regulation of transcription by RNA polymerase II"/>
    <property type="evidence" value="ECO:0007669"/>
    <property type="project" value="UniProtKB-ARBA"/>
</dbReference>
<evidence type="ECO:0000313" key="8">
    <source>
        <dbReference type="Proteomes" id="UP000094565"/>
    </source>
</evidence>
<name>A0A1B2JIZ1_PICPA</name>
<dbReference type="InterPro" id="IPR002110">
    <property type="entry name" value="Ankyrin_rpt"/>
</dbReference>
<sequence length="1095" mass="121292">MNEASLDIFLANLPYDNTASHEEDHEKLNRNSNDDVLDEFLDANIYDNISSSKHDETLGGISQMPPAGLLQPPSDNNNDSNISYYVNNDLCINPVTPPGSHLGDSTIDRKHVSIDSFLGSEQSLKTDDSQFYEYERSREELIRLKFGPSRDTCVSSEYPLQMSNENDVGYVLPSPKNNFSIPSSYLSLDPESLPYSLRIGGLPVSSRVETQIKLELSISPAPPQFLLHLPNDTIAKSKLCLNGDIPVSVQPHLLYLDTFVVTSDSNSVGPAQSCNVCSKCVRRELKRASRRKNGSTEDGASWSLSTPRRAIIFNCKEIVSFPAPTGTMAEKKIDLLSRIVCYCRHHQESKGFKLMFVLRNSKGEVLGKCFSGNIMIMDRKKNVQSNAVSLKGNHPLSPTSIDESSTDCTQSQNETLLQGQIGSQRGSKRQKRPWSDVNAVSSSLKKEPTSPNTADVARSPTSRIGSIASASGSSTTPDRNTNYCSSTSITSTSSQGIKGVHCLQVPPPIVKSDVSNKPTIQRIIPAQGPVRGGIEVTLLGSNFRPGLAVKFGSNLALATHCWSESTIVTYLPPSSQPGQVLVTFEDTNSGEQDVSLPATQVFTYLDDSDRQLIELALQIVGLKMNGKLEDAKNIAKRIVGHTGENSVPQSVQNSPEMLNNVENAVHQEWLSTATTTVKELTKENWEQEILLLKVMELMELPNCPISKPNFSLCTTEGHTLLHLAAMKGYVSLALFLIERGCKIDHKDINDLTPLHLALVNGQREVSELLIRCRASLSMKINSQVNIEDITDSNVLDLIGIGVKSDQLLDRRLSSDSLTSMFSNIDESALEYKVSRMVYEVNDSAEQQRSSSFADFIPYDQEEEDADDENMSSDNEELPISVDSATTDSESEKTDSVPVIDSETDTITSDYEGNKQTKLKLWRKVQNVFQPVNKSSDHSVDSLPEENLPSYDDLFPNDSSIKSLMKFTTSPFTKDYQERQISDIPATLIDGSVDIVGDFGSEEATKTFRYNFASQNSRKSVLNDKRLFFIWLPMLLMMLPILFISKFDMAKQTDYKQSYDHFVQLLRSVLVSVMLGKEQVSTMLRGQLNNLNTVMS</sequence>
<dbReference type="GO" id="GO:0005789">
    <property type="term" value="C:endoplasmic reticulum membrane"/>
    <property type="evidence" value="ECO:0007669"/>
    <property type="project" value="UniProtKB-ARBA"/>
</dbReference>
<keyword evidence="5" id="KW-0812">Transmembrane</keyword>
<dbReference type="InterPro" id="IPR002909">
    <property type="entry name" value="IPT_dom"/>
</dbReference>
<feature type="compositionally biased region" description="Low complexity" evidence="4">
    <location>
        <begin position="464"/>
        <end position="476"/>
    </location>
</feature>
<feature type="repeat" description="ANK" evidence="3">
    <location>
        <begin position="716"/>
        <end position="748"/>
    </location>
</feature>
<dbReference type="SUPFAM" id="SSF48403">
    <property type="entry name" value="Ankyrin repeat"/>
    <property type="match status" value="1"/>
</dbReference>
<dbReference type="GO" id="GO:2001280">
    <property type="term" value="P:positive regulation of unsaturated fatty acid biosynthetic process"/>
    <property type="evidence" value="ECO:0007669"/>
    <property type="project" value="UniProtKB-ARBA"/>
</dbReference>
<feature type="transmembrane region" description="Helical" evidence="5">
    <location>
        <begin position="1027"/>
        <end position="1046"/>
    </location>
</feature>
<dbReference type="AlphaFoldDB" id="A0A1B2JIZ1"/>
<keyword evidence="3" id="KW-0040">ANK repeat</keyword>
<dbReference type="SUPFAM" id="SSF81296">
    <property type="entry name" value="E set domains"/>
    <property type="match status" value="1"/>
</dbReference>
<accession>A0A1B2JIZ1</accession>
<evidence type="ECO:0000256" key="5">
    <source>
        <dbReference type="SAM" id="Phobius"/>
    </source>
</evidence>
<dbReference type="Pfam" id="PF12796">
    <property type="entry name" value="Ank_2"/>
    <property type="match status" value="1"/>
</dbReference>
<dbReference type="Gene3D" id="2.60.40.10">
    <property type="entry name" value="Immunoglobulins"/>
    <property type="match status" value="1"/>
</dbReference>
<evidence type="ECO:0000313" key="7">
    <source>
        <dbReference type="EMBL" id="ANZ78027.1"/>
    </source>
</evidence>